<dbReference type="OrthoDB" id="239512at2"/>
<feature type="region of interest" description="Disordered" evidence="1">
    <location>
        <begin position="1"/>
        <end position="23"/>
    </location>
</feature>
<keyword evidence="3" id="KW-1185">Reference proteome</keyword>
<gene>
    <name evidence="2" type="ORF">Pla111_29620</name>
</gene>
<accession>A0A5C5VUJ1</accession>
<protein>
    <recommendedName>
        <fullName evidence="4">VWFA domain-containing protein</fullName>
    </recommendedName>
</protein>
<dbReference type="InterPro" id="IPR036465">
    <property type="entry name" value="vWFA_dom_sf"/>
</dbReference>
<reference evidence="2 3" key="1">
    <citation type="submission" date="2019-02" db="EMBL/GenBank/DDBJ databases">
        <title>Deep-cultivation of Planctomycetes and their phenomic and genomic characterization uncovers novel biology.</title>
        <authorList>
            <person name="Wiegand S."/>
            <person name="Jogler M."/>
            <person name="Boedeker C."/>
            <person name="Pinto D."/>
            <person name="Vollmers J."/>
            <person name="Rivas-Marin E."/>
            <person name="Kohn T."/>
            <person name="Peeters S.H."/>
            <person name="Heuer A."/>
            <person name="Rast P."/>
            <person name="Oberbeckmann S."/>
            <person name="Bunk B."/>
            <person name="Jeske O."/>
            <person name="Meyerdierks A."/>
            <person name="Storesund J.E."/>
            <person name="Kallscheuer N."/>
            <person name="Luecker S."/>
            <person name="Lage O.M."/>
            <person name="Pohl T."/>
            <person name="Merkel B.J."/>
            <person name="Hornburger P."/>
            <person name="Mueller R.-W."/>
            <person name="Bruemmer F."/>
            <person name="Labrenz M."/>
            <person name="Spormann A.M."/>
            <person name="Op Den Camp H."/>
            <person name="Overmann J."/>
            <person name="Amann R."/>
            <person name="Jetten M.S.M."/>
            <person name="Mascher T."/>
            <person name="Medema M.H."/>
            <person name="Devos D.P."/>
            <person name="Kaster A.-K."/>
            <person name="Ovreas L."/>
            <person name="Rohde M."/>
            <person name="Galperin M.Y."/>
            <person name="Jogler C."/>
        </authorList>
    </citation>
    <scope>NUCLEOTIDE SEQUENCE [LARGE SCALE GENOMIC DNA]</scope>
    <source>
        <strain evidence="2 3">Pla111</strain>
    </source>
</reference>
<feature type="region of interest" description="Disordered" evidence="1">
    <location>
        <begin position="635"/>
        <end position="663"/>
    </location>
</feature>
<comment type="caution">
    <text evidence="2">The sequence shown here is derived from an EMBL/GenBank/DDBJ whole genome shotgun (WGS) entry which is preliminary data.</text>
</comment>
<dbReference type="CDD" id="cd00198">
    <property type="entry name" value="vWFA"/>
    <property type="match status" value="1"/>
</dbReference>
<evidence type="ECO:0000313" key="3">
    <source>
        <dbReference type="Proteomes" id="UP000318995"/>
    </source>
</evidence>
<evidence type="ECO:0008006" key="4">
    <source>
        <dbReference type="Google" id="ProtNLM"/>
    </source>
</evidence>
<dbReference type="EMBL" id="SJPH01000008">
    <property type="protein sequence ID" value="TWT41585.1"/>
    <property type="molecule type" value="Genomic_DNA"/>
</dbReference>
<dbReference type="Gene3D" id="3.40.50.410">
    <property type="entry name" value="von Willebrand factor, type A domain"/>
    <property type="match status" value="1"/>
</dbReference>
<dbReference type="SUPFAM" id="SSF53300">
    <property type="entry name" value="vWA-like"/>
    <property type="match status" value="1"/>
</dbReference>
<evidence type="ECO:0000313" key="2">
    <source>
        <dbReference type="EMBL" id="TWT41585.1"/>
    </source>
</evidence>
<feature type="compositionally biased region" description="Pro residues" evidence="1">
    <location>
        <begin position="1"/>
        <end position="16"/>
    </location>
</feature>
<dbReference type="AlphaFoldDB" id="A0A5C5VUJ1"/>
<evidence type="ECO:0000256" key="1">
    <source>
        <dbReference type="SAM" id="MobiDB-lite"/>
    </source>
</evidence>
<proteinExistence type="predicted"/>
<dbReference type="RefSeq" id="WP_146575171.1">
    <property type="nucleotide sequence ID" value="NZ_SJPH01000008.1"/>
</dbReference>
<dbReference type="Proteomes" id="UP000318995">
    <property type="component" value="Unassembled WGS sequence"/>
</dbReference>
<name>A0A5C5VUJ1_9BACT</name>
<organism evidence="2 3">
    <name type="scientific">Botrimarina hoheduenensis</name>
    <dbReference type="NCBI Taxonomy" id="2528000"/>
    <lineage>
        <taxon>Bacteria</taxon>
        <taxon>Pseudomonadati</taxon>
        <taxon>Planctomycetota</taxon>
        <taxon>Planctomycetia</taxon>
        <taxon>Pirellulales</taxon>
        <taxon>Lacipirellulaceae</taxon>
        <taxon>Botrimarina</taxon>
    </lineage>
</organism>
<sequence length="663" mass="72540">MSDIPPPLPTPLPPETAVPQTTPPVSRLRIGERLAWLASLATHATALLVLATTTWLVAPPVTPLLLSSVEEPEPLKEEAFRVSEELTLDLGALSDGGQGDAAAAAPVEAATSQVALNLTPMIDFGQVPSLEDTTPVLMSPDPNTQNLIQGVGAVGATGSRGAVDRLTGEILNSLDQSPTVVVWLFDRSASLRSQRDEMVARFDQVYEELGVIGARHAETLADDGEPALLTTIAAFGETNSFLTPQPTADLAQIKAAVSAIEEDQSGAERVFAAVEACAERHKRYRLKEPRRNVVVIVVTDESGDDFDRLDTAVQKCRKLRMPVYAIGAPAPFGRDQSYVRYVDPDPQYDQSVQWLPVRQGPESLRAERLKLGIIGGRDFSGPMLDSGFGPFGLTRLCAETGGFFIAVHPLRVDSGRARRGPTGDLVARLDYFFDERLMRRYRPDYVPLAEYDRRVRENRARAALVQSAAMSWAAPLGDVRREFPAVDEAEFVSALAEAQQAAAIVEPQLQTLVTALRRGERDRDRERSPRWQAGYDLAMGAALAAAVRAEAYNAALATARGGLMPTRSPSDTWIIDPSKGELSDSRLAAAAADARRYLTRVVEEHPGTPWALLAEREQQQPLGWAWRDDYRDVVNQRERAQQRAQRPNNRPPPPAKPRRSPKL</sequence>